<dbReference type="Gene3D" id="3.10.580.10">
    <property type="entry name" value="CBS-domain"/>
    <property type="match status" value="1"/>
</dbReference>
<keyword evidence="3 4" id="KW-0472">Membrane</keyword>
<dbReference type="Pfam" id="PF00571">
    <property type="entry name" value="CBS"/>
    <property type="match status" value="1"/>
</dbReference>
<dbReference type="SUPFAM" id="SSF54631">
    <property type="entry name" value="CBS-domain pair"/>
    <property type="match status" value="1"/>
</dbReference>
<keyword evidence="2" id="KW-1003">Cell membrane</keyword>
<dbReference type="InterPro" id="IPR002550">
    <property type="entry name" value="CNNM"/>
</dbReference>
<evidence type="ECO:0000313" key="6">
    <source>
        <dbReference type="EMBL" id="MFD2912900.1"/>
    </source>
</evidence>
<evidence type="ECO:0000259" key="5">
    <source>
        <dbReference type="PROSITE" id="PS51846"/>
    </source>
</evidence>
<organism evidence="6 7">
    <name type="scientific">Jeotgalibacillus terrae</name>
    <dbReference type="NCBI Taxonomy" id="587735"/>
    <lineage>
        <taxon>Bacteria</taxon>
        <taxon>Bacillati</taxon>
        <taxon>Bacillota</taxon>
        <taxon>Bacilli</taxon>
        <taxon>Bacillales</taxon>
        <taxon>Caryophanaceae</taxon>
        <taxon>Jeotgalibacillus</taxon>
    </lineage>
</organism>
<dbReference type="PROSITE" id="PS51846">
    <property type="entry name" value="CNNM"/>
    <property type="match status" value="1"/>
</dbReference>
<dbReference type="PANTHER" id="PTHR43099">
    <property type="entry name" value="UPF0053 PROTEIN YRKA"/>
    <property type="match status" value="1"/>
</dbReference>
<keyword evidence="3 4" id="KW-1133">Transmembrane helix</keyword>
<evidence type="ECO:0000256" key="3">
    <source>
        <dbReference type="PROSITE-ProRule" id="PRU01193"/>
    </source>
</evidence>
<comment type="caution">
    <text evidence="6">The sequence shown here is derived from an EMBL/GenBank/DDBJ whole genome shotgun (WGS) entry which is preliminary data.</text>
</comment>
<dbReference type="Pfam" id="PF01595">
    <property type="entry name" value="CNNM"/>
    <property type="match status" value="1"/>
</dbReference>
<feature type="transmembrane region" description="Helical" evidence="4">
    <location>
        <begin position="52"/>
        <end position="77"/>
    </location>
</feature>
<keyword evidence="3 4" id="KW-0812">Transmembrane</keyword>
<accession>A0ABW5ZIX1</accession>
<dbReference type="Proteomes" id="UP001597561">
    <property type="component" value="Unassembled WGS sequence"/>
</dbReference>
<sequence>MSNPFVVIVVTIAIIALSAFFVMIEFSLLGARRHRLEESARSSRGARAALKSVNELTVMLAGAQLGITVCTFALGAITKPAVDDWFSPLFTATGLPYWLADGTAFFLSLMIVTFLHLVIGEMAPKSWAIAHPEASAIMIGIPARIFIGIFRPLLMWVNNIANRLVKASGVEPVDTAAVGGQDADTIRQLVEYSANVGALDASIRRPISGALDLETLKVGEVLSNEAPLTTVDFNSTAYDVQQATQRTGHKRILVMAEDGKPPRILHVRDTLLEPEDRSAWELARPSFVLQPDTLLHEALTNMRQSSEQLAVVMHGSEFLGIITMNDIFHHVLPRMTEQ</sequence>
<dbReference type="RefSeq" id="WP_204730026.1">
    <property type="nucleotide sequence ID" value="NZ_JAFBDK010000013.1"/>
</dbReference>
<dbReference type="PANTHER" id="PTHR43099:SF5">
    <property type="entry name" value="HLYC_CORC FAMILY TRANSPORTER"/>
    <property type="match status" value="1"/>
</dbReference>
<evidence type="ECO:0000256" key="4">
    <source>
        <dbReference type="SAM" id="Phobius"/>
    </source>
</evidence>
<feature type="transmembrane region" description="Helical" evidence="4">
    <location>
        <begin position="97"/>
        <end position="119"/>
    </location>
</feature>
<gene>
    <name evidence="6" type="ORF">ACFS5P_13515</name>
</gene>
<comment type="subcellular location">
    <subcellularLocation>
        <location evidence="1">Cell membrane</location>
        <topology evidence="1">Multi-pass membrane protein</topology>
    </subcellularLocation>
</comment>
<dbReference type="InterPro" id="IPR000644">
    <property type="entry name" value="CBS_dom"/>
</dbReference>
<dbReference type="InterPro" id="IPR051676">
    <property type="entry name" value="UPF0053_domain"/>
</dbReference>
<evidence type="ECO:0000256" key="1">
    <source>
        <dbReference type="ARBA" id="ARBA00004651"/>
    </source>
</evidence>
<keyword evidence="7" id="KW-1185">Reference proteome</keyword>
<reference evidence="7" key="1">
    <citation type="journal article" date="2019" name="Int. J. Syst. Evol. Microbiol.">
        <title>The Global Catalogue of Microorganisms (GCM) 10K type strain sequencing project: providing services to taxonomists for standard genome sequencing and annotation.</title>
        <authorList>
            <consortium name="The Broad Institute Genomics Platform"/>
            <consortium name="The Broad Institute Genome Sequencing Center for Infectious Disease"/>
            <person name="Wu L."/>
            <person name="Ma J."/>
        </authorList>
    </citation>
    <scope>NUCLEOTIDE SEQUENCE [LARGE SCALE GENOMIC DNA]</scope>
    <source>
        <strain evidence="7">KCTC 13528</strain>
    </source>
</reference>
<evidence type="ECO:0000313" key="7">
    <source>
        <dbReference type="Proteomes" id="UP001597561"/>
    </source>
</evidence>
<proteinExistence type="predicted"/>
<protein>
    <submittedName>
        <fullName evidence="6">CNNM domain-containing protein</fullName>
    </submittedName>
</protein>
<evidence type="ECO:0000256" key="2">
    <source>
        <dbReference type="ARBA" id="ARBA00022475"/>
    </source>
</evidence>
<dbReference type="InterPro" id="IPR046342">
    <property type="entry name" value="CBS_dom_sf"/>
</dbReference>
<dbReference type="EMBL" id="JBHUPG010000025">
    <property type="protein sequence ID" value="MFD2912900.1"/>
    <property type="molecule type" value="Genomic_DNA"/>
</dbReference>
<feature type="domain" description="CNNM transmembrane" evidence="5">
    <location>
        <begin position="1"/>
        <end position="203"/>
    </location>
</feature>
<feature type="transmembrane region" description="Helical" evidence="4">
    <location>
        <begin position="6"/>
        <end position="31"/>
    </location>
</feature>
<name>A0ABW5ZIX1_9BACL</name>